<evidence type="ECO:0000313" key="3">
    <source>
        <dbReference type="Proteomes" id="UP000597762"/>
    </source>
</evidence>
<dbReference type="OrthoDB" id="8882621at2759"/>
<comment type="caution">
    <text evidence="2">The sequence shown here is derived from an EMBL/GenBank/DDBJ whole genome shotgun (WGS) entry which is preliminary data.</text>
</comment>
<feature type="compositionally biased region" description="Basic and acidic residues" evidence="1">
    <location>
        <begin position="221"/>
        <end position="233"/>
    </location>
</feature>
<feature type="compositionally biased region" description="Polar residues" evidence="1">
    <location>
        <begin position="289"/>
        <end position="298"/>
    </location>
</feature>
<organism evidence="2 3">
    <name type="scientific">Acanthosepion pharaonis</name>
    <name type="common">Pharaoh cuttlefish</name>
    <name type="synonym">Sepia pharaonis</name>
    <dbReference type="NCBI Taxonomy" id="158019"/>
    <lineage>
        <taxon>Eukaryota</taxon>
        <taxon>Metazoa</taxon>
        <taxon>Spiralia</taxon>
        <taxon>Lophotrochozoa</taxon>
        <taxon>Mollusca</taxon>
        <taxon>Cephalopoda</taxon>
        <taxon>Coleoidea</taxon>
        <taxon>Decapodiformes</taxon>
        <taxon>Sepiida</taxon>
        <taxon>Sepiina</taxon>
        <taxon>Sepiidae</taxon>
        <taxon>Acanthosepion</taxon>
    </lineage>
</organism>
<name>A0A812EAJ9_ACAPH</name>
<feature type="compositionally biased region" description="Polar residues" evidence="1">
    <location>
        <begin position="131"/>
        <end position="155"/>
    </location>
</feature>
<dbReference type="Proteomes" id="UP000597762">
    <property type="component" value="Unassembled WGS sequence"/>
</dbReference>
<feature type="compositionally biased region" description="Low complexity" evidence="1">
    <location>
        <begin position="274"/>
        <end position="288"/>
    </location>
</feature>
<gene>
    <name evidence="2" type="ORF">SPHA_70129</name>
</gene>
<sequence>MLKWVKSNLETKNLSSKKGGVVTMKGKTKKKPPKAENGTLGNPSSKTSSAPQSTGRRGNESPTYPSSGLPDNGVQVPPYPPMVNRPNSAISSAAPPSSLPSMEKRSSYPTSRKAAPPISPSIGKGPAAQTYPESSGQSQDPNMYYTNDYTYSDEQSYLPDSAHSYHPHAQGVDLPPYSISQDSSQTYGQSSSKYDHSHSLGQSDYKKCASKVPDSYTPPVDTDHHPFEYDTYTKDYASPSHGTHQSSPYFDGSPAHVTGSPASSYGNGRPSYDHSGSSSPLGHSGPTSYCHSGQSSPHDPSRLSPLINHSGPSSPLGHSGQPSPQEYGNPSHASQYPRDNYNSYPQFNEGHQSPNHCSPFTQGYSNGYQESFPKQKRNSYESSPKTPKGHYNPENVDKSYQVSTPLKHVSKSMLVKKPPRSPKTPMSIPFRSKEAPSPSIAAKALKNSPVEDYTNIVQPLPSKSGPQIPYKEKLPKSPKKEIFVTFPDGKMVKQFVDPNMAMMDLLIQLTASKRLNPSGYLLVALSEEVNKSRYQKDGLFFLAIILFSFPLTVVSKGIGKGTVHPLHVV</sequence>
<evidence type="ECO:0000256" key="1">
    <source>
        <dbReference type="SAM" id="MobiDB-lite"/>
    </source>
</evidence>
<feature type="compositionally biased region" description="Low complexity" evidence="1">
    <location>
        <begin position="309"/>
        <end position="325"/>
    </location>
</feature>
<dbReference type="EMBL" id="CAHIKZ030005126">
    <property type="protein sequence ID" value="CAE1319796.1"/>
    <property type="molecule type" value="Genomic_DNA"/>
</dbReference>
<feature type="compositionally biased region" description="Low complexity" evidence="1">
    <location>
        <begin position="88"/>
        <end position="101"/>
    </location>
</feature>
<feature type="compositionally biased region" description="Polar residues" evidence="1">
    <location>
        <begin position="39"/>
        <end position="66"/>
    </location>
</feature>
<dbReference type="AlphaFoldDB" id="A0A812EAJ9"/>
<evidence type="ECO:0000313" key="2">
    <source>
        <dbReference type="EMBL" id="CAE1319796.1"/>
    </source>
</evidence>
<feature type="region of interest" description="Disordered" evidence="1">
    <location>
        <begin position="1"/>
        <end position="437"/>
    </location>
</feature>
<keyword evidence="3" id="KW-1185">Reference proteome</keyword>
<protein>
    <submittedName>
        <fullName evidence="2">Uncharacterized protein</fullName>
    </submittedName>
</protein>
<accession>A0A812EAJ9</accession>
<feature type="compositionally biased region" description="Polar residues" evidence="1">
    <location>
        <begin position="340"/>
        <end position="369"/>
    </location>
</feature>
<reference evidence="2" key="1">
    <citation type="submission" date="2021-01" db="EMBL/GenBank/DDBJ databases">
        <authorList>
            <person name="Li R."/>
            <person name="Bekaert M."/>
        </authorList>
    </citation>
    <scope>NUCLEOTIDE SEQUENCE</scope>
    <source>
        <strain evidence="2">Farmed</strain>
    </source>
</reference>
<proteinExistence type="predicted"/>
<feature type="compositionally biased region" description="Polar residues" evidence="1">
    <location>
        <begin position="178"/>
        <end position="192"/>
    </location>
</feature>